<organism evidence="3 4">
    <name type="scientific">Nocardia arthritidis</name>
    <dbReference type="NCBI Taxonomy" id="228602"/>
    <lineage>
        <taxon>Bacteria</taxon>
        <taxon>Bacillati</taxon>
        <taxon>Actinomycetota</taxon>
        <taxon>Actinomycetes</taxon>
        <taxon>Mycobacteriales</taxon>
        <taxon>Nocardiaceae</taxon>
        <taxon>Nocardia</taxon>
    </lineage>
</organism>
<sequence length="154" mass="15710">MDFANGREFVVSLLRNSVLGLAVTSAAAFGAVEASAAPAVPPSGTYFGTLSISRSTGRIGLSVDQRSWVSADAVAIDQCGVYDCHIELRYSDSCAAVARAADGRFGWATAPSKAEAEQQAVAGLGESAPPFPDLGSASPRAADIVATQCAKNAQ</sequence>
<feature type="chain" id="PRO_5026105745" evidence="1">
    <location>
        <begin position="37"/>
        <end position="154"/>
    </location>
</feature>
<dbReference type="KEGG" id="nah:F5544_27465"/>
<keyword evidence="4" id="KW-1185">Reference proteome</keyword>
<protein>
    <submittedName>
        <fullName evidence="3">DUF4189 domain-containing protein</fullName>
    </submittedName>
</protein>
<dbReference type="AlphaFoldDB" id="A0A6G9YJV3"/>
<feature type="domain" description="DUF4189" evidence="2">
    <location>
        <begin position="47"/>
        <end position="126"/>
    </location>
</feature>
<evidence type="ECO:0000259" key="2">
    <source>
        <dbReference type="Pfam" id="PF13827"/>
    </source>
</evidence>
<evidence type="ECO:0000313" key="3">
    <source>
        <dbReference type="EMBL" id="QIS13347.1"/>
    </source>
</evidence>
<dbReference type="InterPro" id="IPR025240">
    <property type="entry name" value="DUF4189"/>
</dbReference>
<dbReference type="Proteomes" id="UP000503540">
    <property type="component" value="Chromosome"/>
</dbReference>
<name>A0A6G9YJV3_9NOCA</name>
<proteinExistence type="predicted"/>
<keyword evidence="1" id="KW-0732">Signal</keyword>
<accession>A0A6G9YJV3</accession>
<dbReference type="EMBL" id="CP046172">
    <property type="protein sequence ID" value="QIS13347.1"/>
    <property type="molecule type" value="Genomic_DNA"/>
</dbReference>
<gene>
    <name evidence="3" type="ORF">F5544_27465</name>
</gene>
<evidence type="ECO:0000256" key="1">
    <source>
        <dbReference type="SAM" id="SignalP"/>
    </source>
</evidence>
<reference evidence="3 4" key="1">
    <citation type="journal article" date="2019" name="ACS Chem. Biol.">
        <title>Identification and Mobilization of a Cryptic Antibiotic Biosynthesis Gene Locus from a Human-Pathogenic Nocardia Isolate.</title>
        <authorList>
            <person name="Herisse M."/>
            <person name="Ishida K."/>
            <person name="Porter J.L."/>
            <person name="Howden B."/>
            <person name="Hertweck C."/>
            <person name="Stinear T.P."/>
            <person name="Pidot S.J."/>
        </authorList>
    </citation>
    <scope>NUCLEOTIDE SEQUENCE [LARGE SCALE GENOMIC DNA]</scope>
    <source>
        <strain evidence="3 4">AUSMDU00012717</strain>
    </source>
</reference>
<dbReference type="Pfam" id="PF13827">
    <property type="entry name" value="DUF4189"/>
    <property type="match status" value="1"/>
</dbReference>
<evidence type="ECO:0000313" key="4">
    <source>
        <dbReference type="Proteomes" id="UP000503540"/>
    </source>
</evidence>
<feature type="signal peptide" evidence="1">
    <location>
        <begin position="1"/>
        <end position="36"/>
    </location>
</feature>